<keyword evidence="3" id="KW-1185">Reference proteome</keyword>
<dbReference type="Proteomes" id="UP000054477">
    <property type="component" value="Unassembled WGS sequence"/>
</dbReference>
<evidence type="ECO:0000256" key="1">
    <source>
        <dbReference type="SAM" id="Phobius"/>
    </source>
</evidence>
<keyword evidence="1" id="KW-0472">Membrane</keyword>
<evidence type="ECO:0000313" key="2">
    <source>
        <dbReference type="EMBL" id="KIK02023.1"/>
    </source>
</evidence>
<keyword evidence="1" id="KW-1133">Transmembrane helix</keyword>
<feature type="transmembrane region" description="Helical" evidence="1">
    <location>
        <begin position="14"/>
        <end position="35"/>
    </location>
</feature>
<gene>
    <name evidence="2" type="ORF">K443DRAFT_77165</name>
</gene>
<proteinExistence type="predicted"/>
<reference evidence="2 3" key="1">
    <citation type="submission" date="2014-04" db="EMBL/GenBank/DDBJ databases">
        <authorList>
            <consortium name="DOE Joint Genome Institute"/>
            <person name="Kuo A."/>
            <person name="Kohler A."/>
            <person name="Nagy L.G."/>
            <person name="Floudas D."/>
            <person name="Copeland A."/>
            <person name="Barry K.W."/>
            <person name="Cichocki N."/>
            <person name="Veneault-Fourrey C."/>
            <person name="LaButti K."/>
            <person name="Lindquist E.A."/>
            <person name="Lipzen A."/>
            <person name="Lundell T."/>
            <person name="Morin E."/>
            <person name="Murat C."/>
            <person name="Sun H."/>
            <person name="Tunlid A."/>
            <person name="Henrissat B."/>
            <person name="Grigoriev I.V."/>
            <person name="Hibbett D.S."/>
            <person name="Martin F."/>
            <person name="Nordberg H.P."/>
            <person name="Cantor M.N."/>
            <person name="Hua S.X."/>
        </authorList>
    </citation>
    <scope>NUCLEOTIDE SEQUENCE [LARGE SCALE GENOMIC DNA]</scope>
    <source>
        <strain evidence="2 3">LaAM-08-1</strain>
    </source>
</reference>
<name>A0A0C9Y1W3_9AGAR</name>
<protein>
    <submittedName>
        <fullName evidence="2">Uncharacterized protein</fullName>
    </submittedName>
</protein>
<sequence>MDGSDSSLAALTPIFFLLAFLMAALIFWCLISSCLGTSVLPMKNLWNYAVLSSRNHHRNPMTYRRRATSRE</sequence>
<keyword evidence="1" id="KW-0812">Transmembrane</keyword>
<organism evidence="2 3">
    <name type="scientific">Laccaria amethystina LaAM-08-1</name>
    <dbReference type="NCBI Taxonomy" id="1095629"/>
    <lineage>
        <taxon>Eukaryota</taxon>
        <taxon>Fungi</taxon>
        <taxon>Dikarya</taxon>
        <taxon>Basidiomycota</taxon>
        <taxon>Agaricomycotina</taxon>
        <taxon>Agaricomycetes</taxon>
        <taxon>Agaricomycetidae</taxon>
        <taxon>Agaricales</taxon>
        <taxon>Agaricineae</taxon>
        <taxon>Hydnangiaceae</taxon>
        <taxon>Laccaria</taxon>
    </lineage>
</organism>
<feature type="non-terminal residue" evidence="2">
    <location>
        <position position="1"/>
    </location>
</feature>
<dbReference type="OrthoDB" id="2747602at2759"/>
<accession>A0A0C9Y1W3</accession>
<evidence type="ECO:0000313" key="3">
    <source>
        <dbReference type="Proteomes" id="UP000054477"/>
    </source>
</evidence>
<dbReference type="EMBL" id="KN838598">
    <property type="protein sequence ID" value="KIK02023.1"/>
    <property type="molecule type" value="Genomic_DNA"/>
</dbReference>
<dbReference type="AlphaFoldDB" id="A0A0C9Y1W3"/>
<dbReference type="HOGENOM" id="CLU_188579_0_0_1"/>
<reference evidence="3" key="2">
    <citation type="submission" date="2015-01" db="EMBL/GenBank/DDBJ databases">
        <title>Evolutionary Origins and Diversification of the Mycorrhizal Mutualists.</title>
        <authorList>
            <consortium name="DOE Joint Genome Institute"/>
            <consortium name="Mycorrhizal Genomics Consortium"/>
            <person name="Kohler A."/>
            <person name="Kuo A."/>
            <person name="Nagy L.G."/>
            <person name="Floudas D."/>
            <person name="Copeland A."/>
            <person name="Barry K.W."/>
            <person name="Cichocki N."/>
            <person name="Veneault-Fourrey C."/>
            <person name="LaButti K."/>
            <person name="Lindquist E.A."/>
            <person name="Lipzen A."/>
            <person name="Lundell T."/>
            <person name="Morin E."/>
            <person name="Murat C."/>
            <person name="Riley R."/>
            <person name="Ohm R."/>
            <person name="Sun H."/>
            <person name="Tunlid A."/>
            <person name="Henrissat B."/>
            <person name="Grigoriev I.V."/>
            <person name="Hibbett D.S."/>
            <person name="Martin F."/>
        </authorList>
    </citation>
    <scope>NUCLEOTIDE SEQUENCE [LARGE SCALE GENOMIC DNA]</scope>
    <source>
        <strain evidence="3">LaAM-08-1</strain>
    </source>
</reference>